<evidence type="ECO:0000313" key="1">
    <source>
        <dbReference type="EMBL" id="ATZ47830.1"/>
    </source>
</evidence>
<dbReference type="EMBL" id="CP009807">
    <property type="protein sequence ID" value="ATZ47830.1"/>
    <property type="molecule type" value="Genomic_DNA"/>
</dbReference>
<dbReference type="Proteomes" id="UP000001798">
    <property type="component" value="Chromosome 3"/>
</dbReference>
<dbReference type="VEuPathDB" id="FungiDB:Bcin03g01220"/>
<dbReference type="KEGG" id="bfu:BCIN_03g01220"/>
<organism evidence="1 2">
    <name type="scientific">Botryotinia fuckeliana (strain B05.10)</name>
    <name type="common">Noble rot fungus</name>
    <name type="synonym">Botrytis cinerea</name>
    <dbReference type="NCBI Taxonomy" id="332648"/>
    <lineage>
        <taxon>Eukaryota</taxon>
        <taxon>Fungi</taxon>
        <taxon>Dikarya</taxon>
        <taxon>Ascomycota</taxon>
        <taxon>Pezizomycotina</taxon>
        <taxon>Leotiomycetes</taxon>
        <taxon>Helotiales</taxon>
        <taxon>Sclerotiniaceae</taxon>
        <taxon>Botrytis</taxon>
    </lineage>
</organism>
<gene>
    <name evidence="1" type="ORF">BCIN_03g01220</name>
</gene>
<dbReference type="GeneID" id="5440026"/>
<protein>
    <submittedName>
        <fullName evidence="1">Uncharacterized protein</fullName>
    </submittedName>
</protein>
<keyword evidence="2" id="KW-1185">Reference proteome</keyword>
<proteinExistence type="predicted"/>
<reference evidence="1 2" key="2">
    <citation type="journal article" date="2012" name="Eukaryot. Cell">
        <title>Genome update of Botrytis cinerea strains B05.10 and T4.</title>
        <authorList>
            <person name="Staats M."/>
            <person name="van Kan J.A."/>
        </authorList>
    </citation>
    <scope>NUCLEOTIDE SEQUENCE [LARGE SCALE GENOMIC DNA]</scope>
    <source>
        <strain evidence="1 2">B05.10</strain>
    </source>
</reference>
<name>A0A384JBF7_BOTFB</name>
<reference evidence="1 2" key="1">
    <citation type="journal article" date="2011" name="PLoS Genet.">
        <title>Genomic analysis of the necrotrophic fungal pathogens Sclerotinia sclerotiorum and Botrytis cinerea.</title>
        <authorList>
            <person name="Amselem J."/>
            <person name="Cuomo C.A."/>
            <person name="van Kan J.A."/>
            <person name="Viaud M."/>
            <person name="Benito E.P."/>
            <person name="Couloux A."/>
            <person name="Coutinho P.M."/>
            <person name="de Vries R.P."/>
            <person name="Dyer P.S."/>
            <person name="Fillinger S."/>
            <person name="Fournier E."/>
            <person name="Gout L."/>
            <person name="Hahn M."/>
            <person name="Kohn L."/>
            <person name="Lapalu N."/>
            <person name="Plummer K.M."/>
            <person name="Pradier J.M."/>
            <person name="Quevillon E."/>
            <person name="Sharon A."/>
            <person name="Simon A."/>
            <person name="ten Have A."/>
            <person name="Tudzynski B."/>
            <person name="Tudzynski P."/>
            <person name="Wincker P."/>
            <person name="Andrew M."/>
            <person name="Anthouard V."/>
            <person name="Beever R.E."/>
            <person name="Beffa R."/>
            <person name="Benoit I."/>
            <person name="Bouzid O."/>
            <person name="Brault B."/>
            <person name="Chen Z."/>
            <person name="Choquer M."/>
            <person name="Collemare J."/>
            <person name="Cotton P."/>
            <person name="Danchin E.G."/>
            <person name="Da Silva C."/>
            <person name="Gautier A."/>
            <person name="Giraud C."/>
            <person name="Giraud T."/>
            <person name="Gonzalez C."/>
            <person name="Grossetete S."/>
            <person name="Guldener U."/>
            <person name="Henrissat B."/>
            <person name="Howlett B.J."/>
            <person name="Kodira C."/>
            <person name="Kretschmer M."/>
            <person name="Lappartient A."/>
            <person name="Leroch M."/>
            <person name="Levis C."/>
            <person name="Mauceli E."/>
            <person name="Neuveglise C."/>
            <person name="Oeser B."/>
            <person name="Pearson M."/>
            <person name="Poulain J."/>
            <person name="Poussereau N."/>
            <person name="Quesneville H."/>
            <person name="Rascle C."/>
            <person name="Schumacher J."/>
            <person name="Segurens B."/>
            <person name="Sexton A."/>
            <person name="Silva E."/>
            <person name="Sirven C."/>
            <person name="Soanes D.M."/>
            <person name="Talbot N.J."/>
            <person name="Templeton M."/>
            <person name="Yandava C."/>
            <person name="Yarden O."/>
            <person name="Zeng Q."/>
            <person name="Rollins J.A."/>
            <person name="Lebrun M.H."/>
            <person name="Dickman M."/>
        </authorList>
    </citation>
    <scope>NUCLEOTIDE SEQUENCE [LARGE SCALE GENOMIC DNA]</scope>
    <source>
        <strain evidence="1 2">B05.10</strain>
    </source>
</reference>
<evidence type="ECO:0000313" key="2">
    <source>
        <dbReference type="Proteomes" id="UP000001798"/>
    </source>
</evidence>
<accession>A0A384JBF7</accession>
<sequence>MAKFDFELRLVKLEKSLPYIIAPLLVFSLGLQKFINLDKSDQDVLFWSQICFSTSLCHFVYRQSDAMHHRSLPGALEEKAN</sequence>
<reference evidence="1 2" key="3">
    <citation type="journal article" date="2017" name="Mol. Plant Pathol.">
        <title>A gapless genome sequence of the fungus Botrytis cinerea.</title>
        <authorList>
            <person name="Van Kan J.A."/>
            <person name="Stassen J.H."/>
            <person name="Mosbach A."/>
            <person name="Van Der Lee T.A."/>
            <person name="Faino L."/>
            <person name="Farmer A.D."/>
            <person name="Papasotiriou D.G."/>
            <person name="Zhou S."/>
            <person name="Seidl M.F."/>
            <person name="Cottam E."/>
            <person name="Edel D."/>
            <person name="Hahn M."/>
            <person name="Schwartz D.C."/>
            <person name="Dietrich R.A."/>
            <person name="Widdison S."/>
            <person name="Scalliet G."/>
        </authorList>
    </citation>
    <scope>NUCLEOTIDE SEQUENCE [LARGE SCALE GENOMIC DNA]</scope>
    <source>
        <strain evidence="1 2">B05.10</strain>
    </source>
</reference>
<dbReference type="AlphaFoldDB" id="A0A384JBF7"/>
<dbReference type="RefSeq" id="XP_001559399.1">
    <property type="nucleotide sequence ID" value="XM_001559349.2"/>
</dbReference>